<protein>
    <submittedName>
        <fullName evidence="3">Transposase</fullName>
    </submittedName>
</protein>
<dbReference type="EMBL" id="LR882967">
    <property type="protein sequence ID" value="CAD5967966.1"/>
    <property type="molecule type" value="Genomic_DNA"/>
</dbReference>
<gene>
    <name evidence="3" type="ORF">NO713_03631</name>
</gene>
<proteinExistence type="predicted"/>
<evidence type="ECO:0000313" key="4">
    <source>
        <dbReference type="Proteomes" id="UP001153719"/>
    </source>
</evidence>
<dbReference type="AlphaFoldDB" id="A0A9W4G9D5"/>
<dbReference type="InterPro" id="IPR025668">
    <property type="entry name" value="Tnp_DDE_dom"/>
</dbReference>
<evidence type="ECO:0000256" key="1">
    <source>
        <dbReference type="SAM" id="MobiDB-lite"/>
    </source>
</evidence>
<evidence type="ECO:0000259" key="2">
    <source>
        <dbReference type="Pfam" id="PF13586"/>
    </source>
</evidence>
<reference evidence="3" key="1">
    <citation type="submission" date="2020-09" db="EMBL/GenBank/DDBJ databases">
        <authorList>
            <person name="Blom J."/>
        </authorList>
    </citation>
    <scope>NUCLEOTIDE SEQUENCE</scope>
    <source>
        <strain evidence="3">No.713</strain>
    </source>
</reference>
<accession>A0A9W4G9D5</accession>
<feature type="domain" description="Transposase DDE" evidence="2">
    <location>
        <begin position="119"/>
        <end position="155"/>
    </location>
</feature>
<sequence>MTDPTDLKILNQAREQTEKIIDSLYKSRQDKSEKKPRTYRKKARKDYLEIAKQRRPSRQKRRKAVKKQLQYIKRNLGHIDQLIANRATLDSLNNKQYKSLLVISEVYRQQQWMFDNNKQGKFGQGKRRFSLNRIMNKLAHTSETAIAITFLVMNLSAILRQILVSIFLVNYFFRVIDYHNLSVNFFPQKKTDLPF</sequence>
<feature type="region of interest" description="Disordered" evidence="1">
    <location>
        <begin position="22"/>
        <end position="43"/>
    </location>
</feature>
<dbReference type="Pfam" id="PF13586">
    <property type="entry name" value="DDE_Tnp_1_2"/>
    <property type="match status" value="1"/>
</dbReference>
<dbReference type="KEGG" id="ppsu:NO713_03631"/>
<dbReference type="Proteomes" id="UP001153719">
    <property type="component" value="Chromosome"/>
</dbReference>
<organism evidence="3 4">
    <name type="scientific">Planktothrix pseudagardhii</name>
    <dbReference type="NCBI Taxonomy" id="132604"/>
    <lineage>
        <taxon>Bacteria</taxon>
        <taxon>Bacillati</taxon>
        <taxon>Cyanobacteriota</taxon>
        <taxon>Cyanophyceae</taxon>
        <taxon>Oscillatoriophycideae</taxon>
        <taxon>Oscillatoriales</taxon>
        <taxon>Microcoleaceae</taxon>
        <taxon>Planktothrix</taxon>
    </lineage>
</organism>
<evidence type="ECO:0000313" key="3">
    <source>
        <dbReference type="EMBL" id="CAD5967966.1"/>
    </source>
</evidence>
<name>A0A9W4G9D5_9CYAN</name>
<feature type="compositionally biased region" description="Basic and acidic residues" evidence="1">
    <location>
        <begin position="22"/>
        <end position="36"/>
    </location>
</feature>
<keyword evidence="4" id="KW-1185">Reference proteome</keyword>